<accession>A0A238KX85</accession>
<keyword evidence="3" id="KW-1185">Reference proteome</keyword>
<dbReference type="EMBL" id="FXYE01000002">
    <property type="protein sequence ID" value="SMX47181.1"/>
    <property type="molecule type" value="Genomic_DNA"/>
</dbReference>
<feature type="domain" description="Glycosyltransferase 61 catalytic" evidence="1">
    <location>
        <begin position="89"/>
        <end position="256"/>
    </location>
</feature>
<dbReference type="RefSeq" id="WP_093968380.1">
    <property type="nucleotide sequence ID" value="NZ_FXYE01000002.1"/>
</dbReference>
<dbReference type="OrthoDB" id="7843421at2"/>
<dbReference type="Proteomes" id="UP000202922">
    <property type="component" value="Unassembled WGS sequence"/>
</dbReference>
<protein>
    <recommendedName>
        <fullName evidence="1">Glycosyltransferase 61 catalytic domain-containing protein</fullName>
    </recommendedName>
</protein>
<evidence type="ECO:0000313" key="3">
    <source>
        <dbReference type="Proteomes" id="UP000202922"/>
    </source>
</evidence>
<dbReference type="InterPro" id="IPR049625">
    <property type="entry name" value="Glyco_transf_61_cat"/>
</dbReference>
<evidence type="ECO:0000313" key="2">
    <source>
        <dbReference type="EMBL" id="SMX47181.1"/>
    </source>
</evidence>
<dbReference type="GO" id="GO:0016757">
    <property type="term" value="F:glycosyltransferase activity"/>
    <property type="evidence" value="ECO:0007669"/>
    <property type="project" value="InterPro"/>
</dbReference>
<dbReference type="AlphaFoldDB" id="A0A238KX85"/>
<evidence type="ECO:0000259" key="1">
    <source>
        <dbReference type="Pfam" id="PF04577"/>
    </source>
</evidence>
<dbReference type="Pfam" id="PF04577">
    <property type="entry name" value="Glyco_transf_61"/>
    <property type="match status" value="1"/>
</dbReference>
<sequence>MSNESATIPNPDGGWSTEIVTIRDAIVMPPEISKMRQPAGVLHRDGSYCAHAALWRGKKPITLEPSMPTGPLPRLEGRWLWGGLLWAHFGHFLAESTARLWALDYEGGKFDGVLFIPKRPRLGEQIQPFHRDYLDMMGCNLPIRVMAEPGEVEELIVPGQGFGLGEISAGTEAYRASIHKRFGADVPADGPDRLYVSRSELGLGKGGLLGEVTLEEKLAEQGYEIFHPQKHDMKTQVARYKAAKQIIAGDGSALHLFAMVGRPDQQVAVVLRRSSNVVDNLINHLTHFCEREPIVLDALAREWVPQFKQRSSRLSFGELHLPRLQRKLVRSGFIERREPWRPLSDEDRNAIFAEKGLTGDRAFVEGTAIVKRNKK</sequence>
<proteinExistence type="predicted"/>
<reference evidence="3" key="1">
    <citation type="submission" date="2017-05" db="EMBL/GenBank/DDBJ databases">
        <authorList>
            <person name="Rodrigo-Torres L."/>
            <person name="Arahal R. D."/>
            <person name="Lucena T."/>
        </authorList>
    </citation>
    <scope>NUCLEOTIDE SEQUENCE [LARGE SCALE GENOMIC DNA]</scope>
    <source>
        <strain evidence="3">CECT 8621</strain>
    </source>
</reference>
<organism evidence="2 3">
    <name type="scientific">Actibacterium lipolyticum</name>
    <dbReference type="NCBI Taxonomy" id="1524263"/>
    <lineage>
        <taxon>Bacteria</taxon>
        <taxon>Pseudomonadati</taxon>
        <taxon>Pseudomonadota</taxon>
        <taxon>Alphaproteobacteria</taxon>
        <taxon>Rhodobacterales</taxon>
        <taxon>Roseobacteraceae</taxon>
        <taxon>Actibacterium</taxon>
    </lineage>
</organism>
<gene>
    <name evidence="2" type="ORF">COL8621_03361</name>
</gene>
<name>A0A238KX85_9RHOB</name>